<feature type="compositionally biased region" description="Polar residues" evidence="1">
    <location>
        <begin position="251"/>
        <end position="263"/>
    </location>
</feature>
<dbReference type="Gene3D" id="3.40.50.300">
    <property type="entry name" value="P-loop containing nucleotide triphosphate hydrolases"/>
    <property type="match status" value="1"/>
</dbReference>
<evidence type="ECO:0008006" key="4">
    <source>
        <dbReference type="Google" id="ProtNLM"/>
    </source>
</evidence>
<gene>
    <name evidence="2" type="ORF">JI749_03200</name>
</gene>
<protein>
    <recommendedName>
        <fullName evidence="4">Protein ImuA</fullName>
    </recommendedName>
</protein>
<accession>A0ABX7C1I4</accession>
<dbReference type="Proteomes" id="UP000595460">
    <property type="component" value="Chromosome"/>
</dbReference>
<keyword evidence="3" id="KW-1185">Reference proteome</keyword>
<evidence type="ECO:0000313" key="3">
    <source>
        <dbReference type="Proteomes" id="UP000595460"/>
    </source>
</evidence>
<proteinExistence type="predicted"/>
<evidence type="ECO:0000313" key="2">
    <source>
        <dbReference type="EMBL" id="QQR36657.1"/>
    </source>
</evidence>
<sequence>MGIGAMSSPDQQQRLRALRETIADIERKPALAEARARVETQEGQFPNLAGGLLQEVFTDDLRNAGASLGFALAQARGLLTSRRVAIVYIQLAAEAQKLGMPYGPGLIHFGLDPAALVMVRPGSAAELLWAAEEALACRAVAGVVADISSRQKLLDFTSSRRLSLRAAEAGSSMFLLRYGQWREASAAHLRWHLLPSRSERKKYDERAPGGLRWHVRLERGSLVRQHAEWVLGWTENGISSFTPRNDDHPRQSTTLSGAVSSNLADRLPQAG</sequence>
<reference evidence="2 3" key="1">
    <citation type="submission" date="2021-01" db="EMBL/GenBank/DDBJ databases">
        <title>Genome seq and assembly of Devosia sp. G19.</title>
        <authorList>
            <person name="Chhetri G."/>
        </authorList>
    </citation>
    <scope>NUCLEOTIDE SEQUENCE [LARGE SCALE GENOMIC DNA]</scope>
    <source>
        <strain evidence="2 3">G19</strain>
    </source>
</reference>
<evidence type="ECO:0000256" key="1">
    <source>
        <dbReference type="SAM" id="MobiDB-lite"/>
    </source>
</evidence>
<feature type="region of interest" description="Disordered" evidence="1">
    <location>
        <begin position="240"/>
        <end position="271"/>
    </location>
</feature>
<dbReference type="RefSeq" id="WP_201658892.1">
    <property type="nucleotide sequence ID" value="NZ_CP068047.1"/>
</dbReference>
<dbReference type="InterPro" id="IPR027417">
    <property type="entry name" value="P-loop_NTPase"/>
</dbReference>
<dbReference type="EMBL" id="CP068047">
    <property type="protein sequence ID" value="QQR36657.1"/>
    <property type="molecule type" value="Genomic_DNA"/>
</dbReference>
<name>A0ABX7C1I4_9HYPH</name>
<organism evidence="2 3">
    <name type="scientific">Devosia oryziradicis</name>
    <dbReference type="NCBI Taxonomy" id="2801335"/>
    <lineage>
        <taxon>Bacteria</taxon>
        <taxon>Pseudomonadati</taxon>
        <taxon>Pseudomonadota</taxon>
        <taxon>Alphaproteobacteria</taxon>
        <taxon>Hyphomicrobiales</taxon>
        <taxon>Devosiaceae</taxon>
        <taxon>Devosia</taxon>
    </lineage>
</organism>
<dbReference type="SUPFAM" id="SSF52540">
    <property type="entry name" value="P-loop containing nucleoside triphosphate hydrolases"/>
    <property type="match status" value="1"/>
</dbReference>